<evidence type="ECO:0000256" key="2">
    <source>
        <dbReference type="ARBA" id="ARBA00022679"/>
    </source>
</evidence>
<accession>A0A9P1BH82</accession>
<evidence type="ECO:0000256" key="1">
    <source>
        <dbReference type="ARBA" id="ARBA00022603"/>
    </source>
</evidence>
<dbReference type="SUPFAM" id="SSF53335">
    <property type="entry name" value="S-adenosyl-L-methionine-dependent methyltransferases"/>
    <property type="match status" value="1"/>
</dbReference>
<reference evidence="7" key="2">
    <citation type="submission" date="2024-04" db="EMBL/GenBank/DDBJ databases">
        <authorList>
            <person name="Chen Y."/>
            <person name="Shah S."/>
            <person name="Dougan E. K."/>
            <person name="Thang M."/>
            <person name="Chan C."/>
        </authorList>
    </citation>
    <scope>NUCLEOTIDE SEQUENCE [LARGE SCALE GENOMIC DNA]</scope>
</reference>
<gene>
    <name evidence="6" type="ORF">C1SCF055_LOCUS1866</name>
</gene>
<feature type="region of interest" description="Disordered" evidence="4">
    <location>
        <begin position="1657"/>
        <end position="1726"/>
    </location>
</feature>
<dbReference type="PROSITE" id="PS50088">
    <property type="entry name" value="ANK_REPEAT"/>
    <property type="match status" value="1"/>
</dbReference>
<feature type="compositionally biased region" description="Basic and acidic residues" evidence="4">
    <location>
        <begin position="657"/>
        <end position="679"/>
    </location>
</feature>
<feature type="compositionally biased region" description="Basic and acidic residues" evidence="4">
    <location>
        <begin position="1685"/>
        <end position="1699"/>
    </location>
</feature>
<keyword evidence="1" id="KW-0489">Methyltransferase</keyword>
<feature type="region of interest" description="Disordered" evidence="4">
    <location>
        <begin position="636"/>
        <end position="724"/>
    </location>
</feature>
<feature type="domain" description="Tyrosine specific protein phosphatases" evidence="5">
    <location>
        <begin position="383"/>
        <end position="440"/>
    </location>
</feature>
<evidence type="ECO:0000256" key="3">
    <source>
        <dbReference type="PROSITE-ProRule" id="PRU00023"/>
    </source>
</evidence>
<comment type="caution">
    <text evidence="6">The sequence shown here is derived from an EMBL/GenBank/DDBJ whole genome shotgun (WGS) entry which is preliminary data.</text>
</comment>
<feature type="compositionally biased region" description="Polar residues" evidence="4">
    <location>
        <begin position="1700"/>
        <end position="1710"/>
    </location>
</feature>
<dbReference type="InterPro" id="IPR036770">
    <property type="entry name" value="Ankyrin_rpt-contain_sf"/>
</dbReference>
<keyword evidence="3" id="KW-0040">ANK repeat</keyword>
<dbReference type="InterPro" id="IPR002110">
    <property type="entry name" value="Ankyrin_rpt"/>
</dbReference>
<sequence length="3654" mass="396213">VKMISPVFDLVHGLAALGVVALGVVGALPKPKGQGAWKKWTPEAMLRAAFGQANASVRQSAREVDGASPSHVIKARTFIANCILDCQKKHIASERNRQGEKEVLYQILNMMFDETELDVSLDQDGAGSWSILASHSQLSIHAEGHDLEIDIARPPRALPRKTASCMWGALCLDEGGLRKVLTEKLVVMGAEPPGLQAEWAVARRQAKTFLHMMLQCEDEKPNAKRSRLATIAMALSKELSSARSLDNVRNGNLAKAYLPADARSRAFHGLGPGAKLTAAGLSEALSELDKFLVVDDYGSVECVKFAREEYNKRHPMTLIFETEKYGRLWLGGEKAVHNTLLLSQNEVGYVWPACASAVPETPQVYVFDAVDGTDAAQGDVQLDKILPIITDIIELLVNGKSVLIACNNGADRSATLVCMVLMRLLSWSSSQASAYLATMRNIVDLKSRAPPSRGRAQMVRPVDFLEKIEEALHAGSARENAKAAIGFVPLRRKALELGFEARFAAGRTSLLTRVDRKSSSDEGETTQSYDMGTDAENSDGTFLRCRAAGSMAGSASWLFVESPASTPRSGSAGEGSELRRRKLRMLIEDLTDLTLKLENHVSSSGGFEPGLTLKDASGHPAAVVVGDELSLTAAPASASAEAGAPQASLAGQQAKEPSLENKAGEPNDEPDPKKAKVEGDAAPAPGAEAPAEEATHGSKAAPAVDGSKEGAAPDGMEVDYDPDEERPASIAQAVPAGEKAKAQEELGNLSDQASQSLLDLLEAQKVSHQSLLAKLEKIEAQRVSDNQRSQLLDALLNRDPGFEAQLAALPVPVLTEVCDSQGMSLIHHAVRTGQANIVDLLLQRCPELAEKTTGIDARSARWTPLMVLMDTPVHSVGEDIYQRILRLLLHVMSVQSICAQAYNGQTAAHLAAAQANLMAIKKICWTTYKKAGESDSAFRLVSNMLNTRSGKRGAGAVDLALNTNFQVASYLKSWGAEEQCPSPKQCLHYGFAAAFGGRFGCVRQTPVCEKRVQAGLGQKGPPAHVCQGCCTDRDASVERGMELLTSKLLTCISVPAMNKWTKVAPCVRHVAVLQSFCNLVPQACQELCPPPEDDSGSEDEGAAVGVPVDESKAWRKLARLRVRKACFFLSDQQSNWMTCLWCVLTKPIMRVHFALFKHATWLSERVEADAVDDEEEVLDLFEDAELRPLSMACFCRASLSPALKALDSISELAHLPAGMGWDPVILAFGPVLSWNQERLRITRRTLCLVVGQLWRKLVYPFQQYPWALEPLVDPEVSLSEKQDCVRSLFSCNDCQLDAFARQLRDTVPQHAMLEPGTLKFLEAVLQRVVPTSTFIERVFSRLSEWADVKGRSPKLSSIERQRAALRAWRGCTLEEKKRYSRLAQARNVAASLAASQAAAATEGGDALPAGSPCGVGTPDGFPLARHVVLSNQSQMNTMSAQFNNDYNRLLPENADAFAGAPREPYPLMPNCPKDGCMHTLPDAGLAVVTSLHDRFWFIVKHHAPKPKAVAKEVLLLSLRSEAANVSKDVAVMFHTRRAPWEAALLVLHRVSLPGLAEQGVVFSLLFSDCAGGYFGEGKAPHLDLTSDRALFVRLAQLASDWSFHFLEVGKVLSLVRFDVVAVTAFEESSFETKAQEALEVSNALQALSHLLGNHKKRTANQQSQNGAKEMGPRSAKRLKASHALSAERRLLGVDSESEHGSNNSEASGYNTDAEDGTPSGNLARPELADYFDPRSFARQFNEESKAEPPPAPHVQAPLRIKPACSAEVTNAKATRQRRSEAWGVFHLGPIYSQGVQTGYGAICGLHRNSEDGPGIYCRKALTTSELSEEDCRLRLKRWLLAGLQDSDWPEGQGRSMHLSLGGLRLVDFSSGKPEAALDSFRALDPHQFQAAMEPDPGLSDSSSSSNGPARPRGVKRRYKTYAEYYKHISQKQNQHEHKDFLAAVKQWLKQHHDNPDKFKLQDKEELLKTQRELVISKKQGGKLTGPKKQFVLSTHWDSKRHGEWDPTKEVDHLIGGVMKKGVWRTVGQEGVYDFEAYEDTGVEERVIEDDGQQAIFADEAFQAKKQAAPQTLQQQAKERDAASVKASESDMTFADLVQVVRSQSSAAASSAEVPAAAGAAGAEGKDTDSVEENSAWSSTSSEEEDTAAGLELLQSSGVKGASKETPGESSAKPAKAKAKAKAKEAPKQPSTASALPRQEKKGHASGIAKTPKATQASSLAPTSVPESNGMLSLDGRANRTLKTLEAAVSDAKQKLAEVSFDDKPQSTTQMKEFRLEAAQRISTCNTVARKAKDTVTRVGKSNNRDSFEKQLDTLQDLGNLAQASAKLLSNVIAPTLDPDAYISAHDAAFALPSEPMKQLAALLGTEAAAKESALEVEHRMLACLRAIPASELALLAPGKAVPELGGEVPRMGECLDLADAIAKACDKDGQNFMARELADSVKTVRCLLGQDHVGMLVEEVKALTGLEKDKLDAAPALQNFFLQHDTGKAFLSVAQLRMEQGDKERIFEEKVEVLQKAVSHLAAWPKQSPPEAESGILAVQERIEPAVEALDAAKQTTFFQESKKKKRDQISSRLLVDLERLERQVSERSVDLVRIVCKDNMETYFCEALANDCLVSLASGAFALLNLDESLLSFKATAFVQHKVWAKVTAAADEVAKFKAASELAADVAKHVFYKHKAFSHLPPVPAASPETLQKWSDSGVALVQRFVPEGVAEKFKDQFLSPIQHDLESLFSKGLERVGPIVSKCVKGLLGAGLSKQVRDQTLQSIPASHEMKAVVDLFLQVAEFPIPSEDPLVMCQLSAVLQKFWLLLNPLLEQVREGLASAKLVKDMEQVTFSHPDTLAWLTSTVAQITQSLSKACEKEFATAWDAASQLESLLAKLPDPSCKEAEYRTEGAKVTKQVADLVAQIGQNEKVRLKGVSAVKQLSDIGLPGNPGHNGVSALFHKYEGGEAGFTEKVLKSAACGSVHVAMVAGLCLLRNGSLGSANDEGKMIRKQLQSVAEALKQKVAALKLCEKPDAELLHRAQNVLNEASAHHKTPDAGSASIAKEASPTDKSNEAMGVDVDEARAEAAGASDWTPACRAFLKTDSLASFLSHSWLKFVKQAEAVLDLELVKQASSRVADAESLASGEALYEFAQENLKGFATMFPGRFAEQAEVASCVSLTWASACSGSEGAFYVMEALSRAYSLSTETCGFRLSVKHLFSCESNKDKQRWIQAVLDCGPLMPALSPLKSASEGSDGESELLQLGSCIFQDIETLGGCEAHCVVHGKLCPVPGCDLLVIGSSCKDFSKANPKKETQKLVFQQSNSLGGSAQTYHGFTSYVAAHSPGLVTYENVDGLEEQIGAHAQSNLDVLMQTMKELGYSGQPLRTDASSFGLPARRRRLYILFVRQVNPKLHTQARSLTESFEMFNNMVASCLRSPPCAKDLLLNPASGEVEAFLEERKEKSAKAASKSPKSSGNWADQHMKFAEAEGLRWGQPYPEELKLNPWFETLTAREQDVLALSRAQAPDAGFRNVSQSLGRVHTASWCKDTKKHIAPTMLPGQLLFVELVKPPRLMLGQEALLFQGFPAPLFLKLVETEGIDVYECSSAARGSVRKRSGPGRKWLTESLMADLAGNAMALPVLLAIVQSAVASLLFRPLEPEPVNPQQGQIDG</sequence>
<feature type="non-terminal residue" evidence="6">
    <location>
        <position position="1"/>
    </location>
</feature>
<feature type="region of interest" description="Disordered" evidence="4">
    <location>
        <begin position="2106"/>
        <end position="2233"/>
    </location>
</feature>
<dbReference type="SUPFAM" id="SSF48403">
    <property type="entry name" value="Ankyrin repeat"/>
    <property type="match status" value="1"/>
</dbReference>
<evidence type="ECO:0000313" key="7">
    <source>
        <dbReference type="EMBL" id="CAL1126726.1"/>
    </source>
</evidence>
<dbReference type="Gene3D" id="3.40.50.150">
    <property type="entry name" value="Vaccinia Virus protein VP39"/>
    <property type="match status" value="1"/>
</dbReference>
<feature type="compositionally biased region" description="Polar residues" evidence="4">
    <location>
        <begin position="2212"/>
        <end position="2230"/>
    </location>
</feature>
<feature type="non-terminal residue" evidence="6">
    <location>
        <position position="3654"/>
    </location>
</feature>
<evidence type="ECO:0000259" key="5">
    <source>
        <dbReference type="PROSITE" id="PS50056"/>
    </source>
</evidence>
<dbReference type="InterPro" id="IPR029021">
    <property type="entry name" value="Prot-tyrosine_phosphatase-like"/>
</dbReference>
<proteinExistence type="predicted"/>
<keyword evidence="8" id="KW-1185">Reference proteome</keyword>
<dbReference type="EMBL" id="CAMXCT020000069">
    <property type="protein sequence ID" value="CAL1126726.1"/>
    <property type="molecule type" value="Genomic_DNA"/>
</dbReference>
<dbReference type="CDD" id="cd14498">
    <property type="entry name" value="DSP"/>
    <property type="match status" value="1"/>
</dbReference>
<dbReference type="GO" id="GO:0008168">
    <property type="term" value="F:methyltransferase activity"/>
    <property type="evidence" value="ECO:0007669"/>
    <property type="project" value="UniProtKB-KW"/>
</dbReference>
<evidence type="ECO:0000313" key="6">
    <source>
        <dbReference type="EMBL" id="CAI3973351.1"/>
    </source>
</evidence>
<dbReference type="InterPro" id="IPR001525">
    <property type="entry name" value="C5_MeTfrase"/>
</dbReference>
<feature type="region of interest" description="Disordered" evidence="4">
    <location>
        <begin position="1890"/>
        <end position="1913"/>
    </location>
</feature>
<dbReference type="Gene3D" id="3.90.190.10">
    <property type="entry name" value="Protein tyrosine phosphatase superfamily"/>
    <property type="match status" value="1"/>
</dbReference>
<organism evidence="6">
    <name type="scientific">Cladocopium goreaui</name>
    <dbReference type="NCBI Taxonomy" id="2562237"/>
    <lineage>
        <taxon>Eukaryota</taxon>
        <taxon>Sar</taxon>
        <taxon>Alveolata</taxon>
        <taxon>Dinophyceae</taxon>
        <taxon>Suessiales</taxon>
        <taxon>Symbiodiniaceae</taxon>
        <taxon>Cladocopium</taxon>
    </lineage>
</organism>
<dbReference type="PROSITE" id="PS50297">
    <property type="entry name" value="ANK_REP_REGION"/>
    <property type="match status" value="1"/>
</dbReference>
<dbReference type="Pfam" id="PF00145">
    <property type="entry name" value="DNA_methylase"/>
    <property type="match status" value="1"/>
</dbReference>
<dbReference type="InterPro" id="IPR000387">
    <property type="entry name" value="Tyr_Pase_dom"/>
</dbReference>
<dbReference type="Proteomes" id="UP001152797">
    <property type="component" value="Unassembled WGS sequence"/>
</dbReference>
<dbReference type="EMBL" id="CAMXCT030000069">
    <property type="protein sequence ID" value="CAL4760663.1"/>
    <property type="molecule type" value="Genomic_DNA"/>
</dbReference>
<dbReference type="InterPro" id="IPR029063">
    <property type="entry name" value="SAM-dependent_MTases_sf"/>
</dbReference>
<reference evidence="6" key="1">
    <citation type="submission" date="2022-10" db="EMBL/GenBank/DDBJ databases">
        <authorList>
            <person name="Chen Y."/>
            <person name="Dougan E. K."/>
            <person name="Chan C."/>
            <person name="Rhodes N."/>
            <person name="Thang M."/>
        </authorList>
    </citation>
    <scope>NUCLEOTIDE SEQUENCE</scope>
</reference>
<dbReference type="EMBL" id="CAMXCT010000069">
    <property type="protein sequence ID" value="CAI3973351.1"/>
    <property type="molecule type" value="Genomic_DNA"/>
</dbReference>
<feature type="region of interest" description="Disordered" evidence="4">
    <location>
        <begin position="1740"/>
        <end position="1759"/>
    </location>
</feature>
<feature type="region of interest" description="Disordered" evidence="4">
    <location>
        <begin position="3033"/>
        <end position="3058"/>
    </location>
</feature>
<name>A0A9P1BH82_9DINO</name>
<dbReference type="Gene3D" id="1.25.40.20">
    <property type="entry name" value="Ankyrin repeat-containing domain"/>
    <property type="match status" value="1"/>
</dbReference>
<feature type="compositionally biased region" description="Low complexity" evidence="4">
    <location>
        <begin position="2106"/>
        <end position="2122"/>
    </location>
</feature>
<dbReference type="GO" id="GO:0032259">
    <property type="term" value="P:methylation"/>
    <property type="evidence" value="ECO:0007669"/>
    <property type="project" value="UniProtKB-KW"/>
</dbReference>
<evidence type="ECO:0000256" key="4">
    <source>
        <dbReference type="SAM" id="MobiDB-lite"/>
    </source>
</evidence>
<evidence type="ECO:0000313" key="8">
    <source>
        <dbReference type="Proteomes" id="UP001152797"/>
    </source>
</evidence>
<dbReference type="OrthoDB" id="423221at2759"/>
<protein>
    <recommendedName>
        <fullName evidence="5">Tyrosine specific protein phosphatases domain-containing protein</fullName>
    </recommendedName>
</protein>
<feature type="region of interest" description="Disordered" evidence="4">
    <location>
        <begin position="514"/>
        <end position="536"/>
    </location>
</feature>
<dbReference type="PROSITE" id="PS50056">
    <property type="entry name" value="TYR_PHOSPHATASE_2"/>
    <property type="match status" value="1"/>
</dbReference>
<dbReference type="SUPFAM" id="SSF52799">
    <property type="entry name" value="(Phosphotyrosine protein) phosphatases II"/>
    <property type="match status" value="1"/>
</dbReference>
<keyword evidence="2" id="KW-0808">Transferase</keyword>
<feature type="compositionally biased region" description="Low complexity" evidence="4">
    <location>
        <begin position="636"/>
        <end position="651"/>
    </location>
</feature>
<feature type="repeat" description="ANK" evidence="3">
    <location>
        <begin position="821"/>
        <end position="853"/>
    </location>
</feature>